<dbReference type="InterPro" id="IPR027806">
    <property type="entry name" value="HARBI1_dom"/>
</dbReference>
<dbReference type="GO" id="GO:0016787">
    <property type="term" value="F:hydrolase activity"/>
    <property type="evidence" value="ECO:0007669"/>
    <property type="project" value="UniProtKB-KW"/>
</dbReference>
<evidence type="ECO:0000259" key="9">
    <source>
        <dbReference type="Pfam" id="PF26138"/>
    </source>
</evidence>
<dbReference type="GO" id="GO:0004518">
    <property type="term" value="F:nuclease activity"/>
    <property type="evidence" value="ECO:0007669"/>
    <property type="project" value="UniProtKB-KW"/>
</dbReference>
<dbReference type="InterPro" id="IPR045249">
    <property type="entry name" value="HARBI1-like"/>
</dbReference>
<evidence type="ECO:0000259" key="8">
    <source>
        <dbReference type="Pfam" id="PF13359"/>
    </source>
</evidence>
<evidence type="ECO:0000313" key="11">
    <source>
        <dbReference type="Proteomes" id="UP001341281"/>
    </source>
</evidence>
<keyword evidence="11" id="KW-1185">Reference proteome</keyword>
<sequence length="326" mass="37689">MSTEIFMDLHDLLVGKYGLQASLRMSTYESLSIFLFICGGNESNRRSKNRFKHSENLMRFWQRILLGQKNPNFPDVHRRIRDDIKAYPHFKDYIGALDSTHIRVSLSPDDQIRFIGKSGIPTQNLLAVGDFGMRFTYVSTGQPGAMHNTSVLYSAIQVDKKNSHTLQEVRNGKYYVVDAGYPNRLGYLAPNKGERYHMPEWHRGMEPKTPREKFNWVHSSIRNVIERCFGVLKMKWQILYNMPPYSMTKQKKIVSATMVLRNFIREHRTEDLDFARFDRGPNFVPTIPERYNKFATGSDGSTTMANAPTMDAFRDELATALALAWN</sequence>
<accession>A0AAQ3TGJ5</accession>
<dbReference type="GO" id="GO:0005634">
    <property type="term" value="C:nucleus"/>
    <property type="evidence" value="ECO:0007669"/>
    <property type="project" value="UniProtKB-SubCell"/>
</dbReference>
<dbReference type="AlphaFoldDB" id="A0AAQ3TGJ5"/>
<comment type="cofactor">
    <cofactor evidence="1">
        <name>a divalent metal cation</name>
        <dbReference type="ChEBI" id="CHEBI:60240"/>
    </cofactor>
</comment>
<evidence type="ECO:0000256" key="3">
    <source>
        <dbReference type="ARBA" id="ARBA00006958"/>
    </source>
</evidence>
<dbReference type="PANTHER" id="PTHR22930">
    <property type="match status" value="1"/>
</dbReference>
<dbReference type="InterPro" id="IPR058353">
    <property type="entry name" value="DUF8040"/>
</dbReference>
<evidence type="ECO:0000256" key="4">
    <source>
        <dbReference type="ARBA" id="ARBA00022722"/>
    </source>
</evidence>
<gene>
    <name evidence="10" type="ORF">U9M48_019928</name>
</gene>
<keyword evidence="7" id="KW-0539">Nucleus</keyword>
<reference evidence="10 11" key="1">
    <citation type="submission" date="2024-02" db="EMBL/GenBank/DDBJ databases">
        <title>High-quality chromosome-scale genome assembly of Pensacola bahiagrass (Paspalum notatum Flugge var. saurae).</title>
        <authorList>
            <person name="Vega J.M."/>
            <person name="Podio M."/>
            <person name="Orjuela J."/>
            <person name="Siena L.A."/>
            <person name="Pessino S.C."/>
            <person name="Combes M.C."/>
            <person name="Mariac C."/>
            <person name="Albertini E."/>
            <person name="Pupilli F."/>
            <person name="Ortiz J.P.A."/>
            <person name="Leblanc O."/>
        </authorList>
    </citation>
    <scope>NUCLEOTIDE SEQUENCE [LARGE SCALE GENOMIC DNA]</scope>
    <source>
        <strain evidence="10">R1</strain>
        <tissue evidence="10">Leaf</tissue>
    </source>
</reference>
<dbReference type="Proteomes" id="UP001341281">
    <property type="component" value="Chromosome 04"/>
</dbReference>
<comment type="subcellular location">
    <subcellularLocation>
        <location evidence="2">Nucleus</location>
    </subcellularLocation>
</comment>
<dbReference type="PANTHER" id="PTHR22930:SF251">
    <property type="entry name" value="DDE TNP4 DOMAIN-CONTAINING PROTEIN"/>
    <property type="match status" value="1"/>
</dbReference>
<name>A0AAQ3TGJ5_PASNO</name>
<keyword evidence="5" id="KW-0479">Metal-binding</keyword>
<dbReference type="GO" id="GO:0046872">
    <property type="term" value="F:metal ion binding"/>
    <property type="evidence" value="ECO:0007669"/>
    <property type="project" value="UniProtKB-KW"/>
</dbReference>
<keyword evidence="4" id="KW-0540">Nuclease</keyword>
<organism evidence="10 11">
    <name type="scientific">Paspalum notatum var. saurae</name>
    <dbReference type="NCBI Taxonomy" id="547442"/>
    <lineage>
        <taxon>Eukaryota</taxon>
        <taxon>Viridiplantae</taxon>
        <taxon>Streptophyta</taxon>
        <taxon>Embryophyta</taxon>
        <taxon>Tracheophyta</taxon>
        <taxon>Spermatophyta</taxon>
        <taxon>Magnoliopsida</taxon>
        <taxon>Liliopsida</taxon>
        <taxon>Poales</taxon>
        <taxon>Poaceae</taxon>
        <taxon>PACMAD clade</taxon>
        <taxon>Panicoideae</taxon>
        <taxon>Andropogonodae</taxon>
        <taxon>Paspaleae</taxon>
        <taxon>Paspalinae</taxon>
        <taxon>Paspalum</taxon>
    </lineage>
</organism>
<dbReference type="EMBL" id="CP144748">
    <property type="protein sequence ID" value="WVZ71334.1"/>
    <property type="molecule type" value="Genomic_DNA"/>
</dbReference>
<proteinExistence type="inferred from homology"/>
<evidence type="ECO:0000256" key="1">
    <source>
        <dbReference type="ARBA" id="ARBA00001968"/>
    </source>
</evidence>
<evidence type="ECO:0008006" key="12">
    <source>
        <dbReference type="Google" id="ProtNLM"/>
    </source>
</evidence>
<dbReference type="Pfam" id="PF13359">
    <property type="entry name" value="DDE_Tnp_4"/>
    <property type="match status" value="1"/>
</dbReference>
<dbReference type="Pfam" id="PF26138">
    <property type="entry name" value="DUF8040"/>
    <property type="match status" value="1"/>
</dbReference>
<feature type="domain" description="DDE Tnp4" evidence="8">
    <location>
        <begin position="97"/>
        <end position="262"/>
    </location>
</feature>
<comment type="similarity">
    <text evidence="3">Belongs to the HARBI1 family.</text>
</comment>
<keyword evidence="6" id="KW-0378">Hydrolase</keyword>
<evidence type="ECO:0000256" key="7">
    <source>
        <dbReference type="ARBA" id="ARBA00023242"/>
    </source>
</evidence>
<evidence type="ECO:0000256" key="2">
    <source>
        <dbReference type="ARBA" id="ARBA00004123"/>
    </source>
</evidence>
<evidence type="ECO:0000256" key="6">
    <source>
        <dbReference type="ARBA" id="ARBA00022801"/>
    </source>
</evidence>
<protein>
    <recommendedName>
        <fullName evidence="12">DDE Tnp4 domain-containing protein</fullName>
    </recommendedName>
</protein>
<evidence type="ECO:0000256" key="5">
    <source>
        <dbReference type="ARBA" id="ARBA00022723"/>
    </source>
</evidence>
<evidence type="ECO:0000313" key="10">
    <source>
        <dbReference type="EMBL" id="WVZ71334.1"/>
    </source>
</evidence>
<feature type="domain" description="DUF8040" evidence="9">
    <location>
        <begin position="1"/>
        <end position="56"/>
    </location>
</feature>